<dbReference type="InterPro" id="IPR029058">
    <property type="entry name" value="AB_hydrolase_fold"/>
</dbReference>
<feature type="domain" description="Serine aminopeptidase S33" evidence="2">
    <location>
        <begin position="100"/>
        <end position="209"/>
    </location>
</feature>
<dbReference type="Proteomes" id="UP000317178">
    <property type="component" value="Chromosome"/>
</dbReference>
<evidence type="ECO:0000313" key="3">
    <source>
        <dbReference type="EMBL" id="QDU82844.1"/>
    </source>
</evidence>
<protein>
    <submittedName>
        <fullName evidence="3">Alpha/beta hydrolase family protein</fullName>
    </submittedName>
</protein>
<dbReference type="AlphaFoldDB" id="A0A518CUH9"/>
<dbReference type="KEGG" id="plon:Pla110_46070"/>
<keyword evidence="3" id="KW-0378">Hydrolase</keyword>
<dbReference type="InterPro" id="IPR022742">
    <property type="entry name" value="Hydrolase_4"/>
</dbReference>
<keyword evidence="4" id="KW-1185">Reference proteome</keyword>
<proteinExistence type="predicted"/>
<accession>A0A518CUH9</accession>
<dbReference type="RefSeq" id="WP_144999358.1">
    <property type="nucleotide sequence ID" value="NZ_CP036281.1"/>
</dbReference>
<dbReference type="GO" id="GO:0016787">
    <property type="term" value="F:hydrolase activity"/>
    <property type="evidence" value="ECO:0007669"/>
    <property type="project" value="UniProtKB-KW"/>
</dbReference>
<sequence>MPSNPNSGSLATSLKSYWCHMRRLGLLVLFCYLGICLLLTLLQRKLIYLPAQENVIAPALYALPVSRIESRSFPGEDEVGVKVWLVSAKVNLEKDVSSSERRAMIVFHGNGHHRGGRGYLFELFNSLDQDVFIFDYPGYGETSGSPSEAANVANAAHLWDKVTGEWGYQPKNISLFGESLGGGIATQLAAQLSERNEAPAALIVRSTFSSLVDAASYHYPWLPVRWLLVDRYPSTEVIKQVTCPILVIHGSTDQIVPYELGERLYEAAPPESQNGVAKSMLVINGGGHNNLSHRPNSPMGIGIAEFLERIED</sequence>
<dbReference type="SUPFAM" id="SSF53474">
    <property type="entry name" value="alpha/beta-Hydrolases"/>
    <property type="match status" value="1"/>
</dbReference>
<dbReference type="Pfam" id="PF12146">
    <property type="entry name" value="Hydrolase_4"/>
    <property type="match status" value="1"/>
</dbReference>
<evidence type="ECO:0000313" key="4">
    <source>
        <dbReference type="Proteomes" id="UP000317178"/>
    </source>
</evidence>
<reference evidence="3 4" key="1">
    <citation type="submission" date="2019-02" db="EMBL/GenBank/DDBJ databases">
        <title>Deep-cultivation of Planctomycetes and their phenomic and genomic characterization uncovers novel biology.</title>
        <authorList>
            <person name="Wiegand S."/>
            <person name="Jogler M."/>
            <person name="Boedeker C."/>
            <person name="Pinto D."/>
            <person name="Vollmers J."/>
            <person name="Rivas-Marin E."/>
            <person name="Kohn T."/>
            <person name="Peeters S.H."/>
            <person name="Heuer A."/>
            <person name="Rast P."/>
            <person name="Oberbeckmann S."/>
            <person name="Bunk B."/>
            <person name="Jeske O."/>
            <person name="Meyerdierks A."/>
            <person name="Storesund J.E."/>
            <person name="Kallscheuer N."/>
            <person name="Luecker S."/>
            <person name="Lage O.M."/>
            <person name="Pohl T."/>
            <person name="Merkel B.J."/>
            <person name="Hornburger P."/>
            <person name="Mueller R.-W."/>
            <person name="Bruemmer F."/>
            <person name="Labrenz M."/>
            <person name="Spormann A.M."/>
            <person name="Op den Camp H."/>
            <person name="Overmann J."/>
            <person name="Amann R."/>
            <person name="Jetten M.S.M."/>
            <person name="Mascher T."/>
            <person name="Medema M.H."/>
            <person name="Devos D.P."/>
            <person name="Kaster A.-K."/>
            <person name="Ovreas L."/>
            <person name="Rohde M."/>
            <person name="Galperin M.Y."/>
            <person name="Jogler C."/>
        </authorList>
    </citation>
    <scope>NUCLEOTIDE SEQUENCE [LARGE SCALE GENOMIC DNA]</scope>
    <source>
        <strain evidence="3 4">Pla110</strain>
    </source>
</reference>
<dbReference type="PANTHER" id="PTHR12277">
    <property type="entry name" value="ALPHA/BETA HYDROLASE DOMAIN-CONTAINING PROTEIN"/>
    <property type="match status" value="1"/>
</dbReference>
<name>A0A518CUH9_9PLAN</name>
<evidence type="ECO:0000259" key="2">
    <source>
        <dbReference type="Pfam" id="PF12146"/>
    </source>
</evidence>
<dbReference type="OrthoDB" id="9777090at2"/>
<dbReference type="Gene3D" id="3.40.50.1820">
    <property type="entry name" value="alpha/beta hydrolase"/>
    <property type="match status" value="1"/>
</dbReference>
<keyword evidence="1" id="KW-1133">Transmembrane helix</keyword>
<dbReference type="EMBL" id="CP036281">
    <property type="protein sequence ID" value="QDU82844.1"/>
    <property type="molecule type" value="Genomic_DNA"/>
</dbReference>
<keyword evidence="1" id="KW-0812">Transmembrane</keyword>
<feature type="transmembrane region" description="Helical" evidence="1">
    <location>
        <begin position="24"/>
        <end position="42"/>
    </location>
</feature>
<gene>
    <name evidence="3" type="ORF">Pla110_46070</name>
</gene>
<keyword evidence="1" id="KW-0472">Membrane</keyword>
<evidence type="ECO:0000256" key="1">
    <source>
        <dbReference type="SAM" id="Phobius"/>
    </source>
</evidence>
<organism evidence="3 4">
    <name type="scientific">Polystyrenella longa</name>
    <dbReference type="NCBI Taxonomy" id="2528007"/>
    <lineage>
        <taxon>Bacteria</taxon>
        <taxon>Pseudomonadati</taxon>
        <taxon>Planctomycetota</taxon>
        <taxon>Planctomycetia</taxon>
        <taxon>Planctomycetales</taxon>
        <taxon>Planctomycetaceae</taxon>
        <taxon>Polystyrenella</taxon>
    </lineage>
</organism>